<evidence type="ECO:0000256" key="2">
    <source>
        <dbReference type="ARBA" id="ARBA00011084"/>
    </source>
</evidence>
<evidence type="ECO:0000313" key="11">
    <source>
        <dbReference type="EMBL" id="MDX6849621.1"/>
    </source>
</evidence>
<evidence type="ECO:0000313" key="12">
    <source>
        <dbReference type="Proteomes" id="UP001273505"/>
    </source>
</evidence>
<dbReference type="PANTHER" id="PTHR39583:SF2">
    <property type="entry name" value="TYPE II SECRETION SYSTEM PROTEIN J"/>
    <property type="match status" value="1"/>
</dbReference>
<keyword evidence="8 10" id="KW-1133">Transmembrane helix</keyword>
<evidence type="ECO:0000256" key="6">
    <source>
        <dbReference type="ARBA" id="ARBA00022519"/>
    </source>
</evidence>
<dbReference type="RefSeq" id="WP_302724877.1">
    <property type="nucleotide sequence ID" value="NZ_JAULRU010000823.1"/>
</dbReference>
<feature type="transmembrane region" description="Helical" evidence="10">
    <location>
        <begin position="12"/>
        <end position="31"/>
    </location>
</feature>
<evidence type="ECO:0000256" key="1">
    <source>
        <dbReference type="ARBA" id="ARBA00004377"/>
    </source>
</evidence>
<dbReference type="NCBIfam" id="TIGR02532">
    <property type="entry name" value="IV_pilin_GFxxxE"/>
    <property type="match status" value="1"/>
</dbReference>
<keyword evidence="9 10" id="KW-0472">Membrane</keyword>
<keyword evidence="5" id="KW-0488">Methylation</keyword>
<evidence type="ECO:0000256" key="7">
    <source>
        <dbReference type="ARBA" id="ARBA00022692"/>
    </source>
</evidence>
<evidence type="ECO:0000256" key="9">
    <source>
        <dbReference type="ARBA" id="ARBA00023136"/>
    </source>
</evidence>
<dbReference type="Pfam" id="PF11612">
    <property type="entry name" value="T2SSJ"/>
    <property type="match status" value="1"/>
</dbReference>
<keyword evidence="4" id="KW-1003">Cell membrane</keyword>
<evidence type="ECO:0000256" key="3">
    <source>
        <dbReference type="ARBA" id="ARBA00021539"/>
    </source>
</evidence>
<keyword evidence="6" id="KW-0997">Cell inner membrane</keyword>
<organism evidence="11 12">
    <name type="scientific">Gilvimarinus gilvus</name>
    <dbReference type="NCBI Taxonomy" id="3058038"/>
    <lineage>
        <taxon>Bacteria</taxon>
        <taxon>Pseudomonadati</taxon>
        <taxon>Pseudomonadota</taxon>
        <taxon>Gammaproteobacteria</taxon>
        <taxon>Cellvibrionales</taxon>
        <taxon>Cellvibrionaceae</taxon>
        <taxon>Gilvimarinus</taxon>
    </lineage>
</organism>
<dbReference type="SUPFAM" id="SSF54523">
    <property type="entry name" value="Pili subunits"/>
    <property type="match status" value="2"/>
</dbReference>
<dbReference type="EMBL" id="JAXAFO010000013">
    <property type="protein sequence ID" value="MDX6849621.1"/>
    <property type="molecule type" value="Genomic_DNA"/>
</dbReference>
<dbReference type="Gene3D" id="3.10.610.10">
    <property type="entry name" value="GSPII I/J protein-like"/>
    <property type="match status" value="1"/>
</dbReference>
<protein>
    <recommendedName>
        <fullName evidence="3">Type II secretion system protein J</fullName>
    </recommendedName>
</protein>
<dbReference type="InterPro" id="IPR010055">
    <property type="entry name" value="T2SS_protein-GspJ"/>
</dbReference>
<evidence type="ECO:0000256" key="10">
    <source>
        <dbReference type="SAM" id="Phobius"/>
    </source>
</evidence>
<keyword evidence="7 10" id="KW-0812">Transmembrane</keyword>
<dbReference type="Proteomes" id="UP001273505">
    <property type="component" value="Unassembled WGS sequence"/>
</dbReference>
<proteinExistence type="inferred from homology"/>
<gene>
    <name evidence="11" type="primary">gspJ</name>
    <name evidence="11" type="ORF">SCD92_09625</name>
</gene>
<dbReference type="Pfam" id="PF07963">
    <property type="entry name" value="N_methyl"/>
    <property type="match status" value="1"/>
</dbReference>
<name>A0ABU4RZC6_9GAMM</name>
<dbReference type="PROSITE" id="PS00409">
    <property type="entry name" value="PROKAR_NTER_METHYL"/>
    <property type="match status" value="1"/>
</dbReference>
<sequence length="234" mass="26479">MSNPRSGYQGFTLIEVVIALAITAVIMTFSYQSFSTASRSAEATSEVMARVNQLDRTWQLLEKDLRHLLQPIDASGDPSVIGGVRRPFRGNSLYGEASGDKLLLQLTRNAWLNPMNRARSDMQQVIYRVSDGVLWRDYRPERNFVIEDWLFAEDLIQQQMLAGIADIELRFLSEQRISQEGASVLSGDDYTRDWEQLWPASNSAGIDTSLPVAVWIRIELTDGLISERLYDLSS</sequence>
<comment type="similarity">
    <text evidence="2">Belongs to the GSP J family.</text>
</comment>
<dbReference type="InterPro" id="IPR012902">
    <property type="entry name" value="N_methyl_site"/>
</dbReference>
<dbReference type="PANTHER" id="PTHR39583">
    <property type="entry name" value="TYPE II SECRETION SYSTEM PROTEIN J-RELATED"/>
    <property type="match status" value="1"/>
</dbReference>
<dbReference type="InterPro" id="IPR045584">
    <property type="entry name" value="Pilin-like"/>
</dbReference>
<evidence type="ECO:0000256" key="5">
    <source>
        <dbReference type="ARBA" id="ARBA00022481"/>
    </source>
</evidence>
<accession>A0ABU4RZC6</accession>
<evidence type="ECO:0000256" key="4">
    <source>
        <dbReference type="ARBA" id="ARBA00022475"/>
    </source>
</evidence>
<comment type="caution">
    <text evidence="11">The sequence shown here is derived from an EMBL/GenBank/DDBJ whole genome shotgun (WGS) entry which is preliminary data.</text>
</comment>
<dbReference type="NCBIfam" id="TIGR01711">
    <property type="entry name" value="gspJ"/>
    <property type="match status" value="1"/>
</dbReference>
<keyword evidence="12" id="KW-1185">Reference proteome</keyword>
<evidence type="ECO:0000256" key="8">
    <source>
        <dbReference type="ARBA" id="ARBA00022989"/>
    </source>
</evidence>
<dbReference type="InterPro" id="IPR051621">
    <property type="entry name" value="T2SS_protein_J"/>
</dbReference>
<reference evidence="11 12" key="1">
    <citation type="submission" date="2023-11" db="EMBL/GenBank/DDBJ databases">
        <title>Gilvimarinus fulvus sp. nov., isolated from the surface of Kelp.</title>
        <authorList>
            <person name="Sun Y.Y."/>
            <person name="Gong Y."/>
            <person name="Du Z.J."/>
        </authorList>
    </citation>
    <scope>NUCLEOTIDE SEQUENCE [LARGE SCALE GENOMIC DNA]</scope>
    <source>
        <strain evidence="11 12">SDUM040013</strain>
    </source>
</reference>
<comment type="subcellular location">
    <subcellularLocation>
        <location evidence="1">Cell inner membrane</location>
        <topology evidence="1">Single-pass membrane protein</topology>
    </subcellularLocation>
</comment>